<dbReference type="Proteomes" id="UP000012313">
    <property type="component" value="Unassembled WGS sequence"/>
</dbReference>
<reference evidence="2" key="1">
    <citation type="submission" date="2013-03" db="EMBL/GenBank/DDBJ databases">
        <authorList>
            <person name="Harkins D.M."/>
            <person name="Durkin A.S."/>
            <person name="Brinkac L.M."/>
            <person name="Haft D.H."/>
            <person name="Selengut J.D."/>
            <person name="Sanka R."/>
            <person name="DePew J."/>
            <person name="Purushe J."/>
            <person name="Hartskeerl R.A."/>
            <person name="Ahmed A."/>
            <person name="van der Linden H."/>
            <person name="Goris M.G.A."/>
            <person name="Vinetz J.M."/>
            <person name="Sutton G.G."/>
            <person name="Nierman W.C."/>
            <person name="Fouts D.E."/>
        </authorList>
    </citation>
    <scope>NUCLEOTIDE SEQUENCE [LARGE SCALE GENOMIC DNA]</scope>
    <source>
        <strain evidence="2">ICFT</strain>
    </source>
</reference>
<feature type="region of interest" description="Disordered" evidence="1">
    <location>
        <begin position="29"/>
        <end position="64"/>
    </location>
</feature>
<dbReference type="AlphaFoldDB" id="N1W7B8"/>
<proteinExistence type="predicted"/>
<keyword evidence="3" id="KW-1185">Reference proteome</keyword>
<evidence type="ECO:0000256" key="1">
    <source>
        <dbReference type="SAM" id="MobiDB-lite"/>
    </source>
</evidence>
<evidence type="ECO:0000313" key="2">
    <source>
        <dbReference type="EMBL" id="EMY76101.1"/>
    </source>
</evidence>
<dbReference type="STRING" id="1218598.LEP1GSC060_3680"/>
<comment type="caution">
    <text evidence="2">The sequence shown here is derived from an EMBL/GenBank/DDBJ whole genome shotgun (WGS) entry which is preliminary data.</text>
</comment>
<organism evidence="2 3">
    <name type="scientific">Leptospira weilii serovar Ranarum str. ICFT</name>
    <dbReference type="NCBI Taxonomy" id="1218598"/>
    <lineage>
        <taxon>Bacteria</taxon>
        <taxon>Pseudomonadati</taxon>
        <taxon>Spirochaetota</taxon>
        <taxon>Spirochaetia</taxon>
        <taxon>Leptospirales</taxon>
        <taxon>Leptospiraceae</taxon>
        <taxon>Leptospira</taxon>
    </lineage>
</organism>
<protein>
    <submittedName>
        <fullName evidence="2">Uncharacterized protein</fullName>
    </submittedName>
</protein>
<accession>N1W7B8</accession>
<sequence length="64" mass="7355">MKYEFSNRRRKKFFTAQCKSGQGMIDLAFTDSGKRTGSKSGKIGPFRFHPPRIQSSRLKEIGTR</sequence>
<evidence type="ECO:0000313" key="3">
    <source>
        <dbReference type="Proteomes" id="UP000012313"/>
    </source>
</evidence>
<name>N1W7B8_9LEPT</name>
<gene>
    <name evidence="2" type="ORF">LEP1GSC060_3680</name>
</gene>
<dbReference type="EMBL" id="AOHC02000053">
    <property type="protein sequence ID" value="EMY76101.1"/>
    <property type="molecule type" value="Genomic_DNA"/>
</dbReference>